<accession>A0A8S5QYX7</accession>
<sequence>MKVIDGIVIYETVEDILEAKIEQVYDYEGFYFIALKPESVWDNSAWIMNKSTKEVEHTFYTAMFEAIDNGKKIDVNEFKEILKRAL</sequence>
<name>A0A8S5QYX7_9CAUD</name>
<evidence type="ECO:0000313" key="1">
    <source>
        <dbReference type="EMBL" id="DAE24017.1"/>
    </source>
</evidence>
<protein>
    <submittedName>
        <fullName evidence="1">Uncharacterized protein</fullName>
    </submittedName>
</protein>
<proteinExistence type="predicted"/>
<organism evidence="1">
    <name type="scientific">Siphoviridae sp. ctoiA13</name>
    <dbReference type="NCBI Taxonomy" id="2826462"/>
    <lineage>
        <taxon>Viruses</taxon>
        <taxon>Duplodnaviria</taxon>
        <taxon>Heunggongvirae</taxon>
        <taxon>Uroviricota</taxon>
        <taxon>Caudoviricetes</taxon>
    </lineage>
</organism>
<reference evidence="1" key="1">
    <citation type="journal article" date="2021" name="Proc. Natl. Acad. Sci. U.S.A.">
        <title>A Catalog of Tens of Thousands of Viruses from Human Metagenomes Reveals Hidden Associations with Chronic Diseases.</title>
        <authorList>
            <person name="Tisza M.J."/>
            <person name="Buck C.B."/>
        </authorList>
    </citation>
    <scope>NUCLEOTIDE SEQUENCE</scope>
    <source>
        <strain evidence="1">CtoiA13</strain>
    </source>
</reference>
<dbReference type="EMBL" id="BK015765">
    <property type="protein sequence ID" value="DAE24017.1"/>
    <property type="molecule type" value="Genomic_DNA"/>
</dbReference>